<dbReference type="GO" id="GO:0005524">
    <property type="term" value="F:ATP binding"/>
    <property type="evidence" value="ECO:0007669"/>
    <property type="project" value="UniProtKB-UniRule"/>
</dbReference>
<comment type="similarity">
    <text evidence="1 12">Belongs to the ABC transporter superfamily. ABCF family. Translational throttle EttA subfamily.</text>
</comment>
<evidence type="ECO:0000256" key="2">
    <source>
        <dbReference type="ARBA" id="ARBA00022490"/>
    </source>
</evidence>
<dbReference type="SMART" id="SM00382">
    <property type="entry name" value="AAA"/>
    <property type="match status" value="2"/>
</dbReference>
<comment type="domain">
    <text evidence="12">The P-site tRNA interaction motif (PtIM domain) probably interacts with the P-site tRNA(fMet) as well as the 23S rRNA.</text>
</comment>
<protein>
    <recommendedName>
        <fullName evidence="12">Energy-dependent translational throttle protein EttA</fullName>
        <ecNumber evidence="12">3.6.1.-</ecNumber>
    </recommendedName>
    <alternativeName>
        <fullName evidence="12">Translational regulatory factor EttA</fullName>
    </alternativeName>
</protein>
<evidence type="ECO:0000256" key="4">
    <source>
        <dbReference type="ARBA" id="ARBA00022730"/>
    </source>
</evidence>
<keyword evidence="4 12" id="KW-0699">rRNA-binding</keyword>
<dbReference type="InterPro" id="IPR003439">
    <property type="entry name" value="ABC_transporter-like_ATP-bd"/>
</dbReference>
<feature type="binding site" evidence="12">
    <location>
        <begin position="356"/>
        <end position="363"/>
    </location>
    <ligand>
        <name>ATP</name>
        <dbReference type="ChEBI" id="CHEBI:30616"/>
        <label>2</label>
    </ligand>
</feature>
<feature type="region of interest" description="PtIM" evidence="12">
    <location>
        <begin position="242"/>
        <end position="322"/>
    </location>
</feature>
<evidence type="ECO:0000256" key="11">
    <source>
        <dbReference type="ARBA" id="ARBA00022917"/>
    </source>
</evidence>
<dbReference type="EMBL" id="RIBS01000003">
    <property type="protein sequence ID" value="RNF84313.1"/>
    <property type="molecule type" value="Genomic_DNA"/>
</dbReference>
<keyword evidence="5 12" id="KW-0677">Repeat</keyword>
<feature type="domain" description="ABC transporter" evidence="13">
    <location>
        <begin position="324"/>
        <end position="550"/>
    </location>
</feature>
<comment type="function">
    <text evidence="12">A translation factor that gates the progression of the 70S ribosomal initiation complex (IC, containing tRNA(fMet) in the P-site) into the translation elongation cycle by using a mechanism sensitive to the ATP/ADP ratio. Binds to the 70S ribosome E-site where it modulates the state of the translating ribosome during subunit translocation. ATP hydrolysis probably frees it from the ribosome, which can enter the elongation phase.</text>
</comment>
<comment type="subunit">
    <text evidence="12">Monomer. Probably contacts ribosomal proteins L1, L5, L33 and S7, the 16S and 23S rRNA and the P-site containing tRNA(fMet).</text>
</comment>
<keyword evidence="11 12" id="KW-0648">Protein biosynthesis</keyword>
<feature type="binding site" evidence="12">
    <location>
        <begin position="39"/>
        <end position="46"/>
    </location>
    <ligand>
        <name>ATP</name>
        <dbReference type="ChEBI" id="CHEBI:30616"/>
        <label>1</label>
    </ligand>
</feature>
<dbReference type="SUPFAM" id="SSF52540">
    <property type="entry name" value="P-loop containing nucleoside triphosphate hydrolases"/>
    <property type="match status" value="2"/>
</dbReference>
<name>A0A3M8SU45_9GAMM</name>
<dbReference type="PROSITE" id="PS00211">
    <property type="entry name" value="ABC_TRANSPORTER_1"/>
    <property type="match status" value="1"/>
</dbReference>
<dbReference type="PROSITE" id="PS50893">
    <property type="entry name" value="ABC_TRANSPORTER_2"/>
    <property type="match status" value="2"/>
</dbReference>
<keyword evidence="2 12" id="KW-0963">Cytoplasm</keyword>
<dbReference type="InterPro" id="IPR003593">
    <property type="entry name" value="AAA+_ATPase"/>
</dbReference>
<dbReference type="NCBIfam" id="TIGR03719">
    <property type="entry name" value="ABC_ABC_ChvD"/>
    <property type="match status" value="1"/>
</dbReference>
<evidence type="ECO:0000256" key="8">
    <source>
        <dbReference type="ARBA" id="ARBA00022840"/>
    </source>
</evidence>
<proteinExistence type="inferred from homology"/>
<evidence type="ECO:0000313" key="15">
    <source>
        <dbReference type="Proteomes" id="UP000267049"/>
    </source>
</evidence>
<gene>
    <name evidence="12 14" type="primary">ettA</name>
    <name evidence="14" type="ORF">EER27_07965</name>
</gene>
<dbReference type="Pfam" id="PF00005">
    <property type="entry name" value="ABC_tran"/>
    <property type="match status" value="2"/>
</dbReference>
<dbReference type="GO" id="GO:0016887">
    <property type="term" value="F:ATP hydrolysis activity"/>
    <property type="evidence" value="ECO:0007669"/>
    <property type="project" value="UniProtKB-UniRule"/>
</dbReference>
<organism evidence="14 15">
    <name type="scientific">Montanilutibacter psychrotolerans</name>
    <dbReference type="NCBI Taxonomy" id="1327343"/>
    <lineage>
        <taxon>Bacteria</taxon>
        <taxon>Pseudomonadati</taxon>
        <taxon>Pseudomonadota</taxon>
        <taxon>Gammaproteobacteria</taxon>
        <taxon>Lysobacterales</taxon>
        <taxon>Lysobacteraceae</taxon>
        <taxon>Montanilutibacter</taxon>
    </lineage>
</organism>
<dbReference type="NCBIfam" id="NF008775">
    <property type="entry name" value="PRK11819.1"/>
    <property type="match status" value="1"/>
</dbReference>
<dbReference type="GO" id="GO:0005737">
    <property type="term" value="C:cytoplasm"/>
    <property type="evidence" value="ECO:0007669"/>
    <property type="project" value="UniProtKB-SubCell"/>
</dbReference>
<dbReference type="InterPro" id="IPR022374">
    <property type="entry name" value="EttA"/>
</dbReference>
<evidence type="ECO:0000259" key="13">
    <source>
        <dbReference type="PROSITE" id="PS50893"/>
    </source>
</evidence>
<dbReference type="Proteomes" id="UP000267049">
    <property type="component" value="Unassembled WGS sequence"/>
</dbReference>
<dbReference type="Pfam" id="PF12848">
    <property type="entry name" value="ABC_tran_Xtn"/>
    <property type="match status" value="1"/>
</dbReference>
<dbReference type="GO" id="GO:0019843">
    <property type="term" value="F:rRNA binding"/>
    <property type="evidence" value="ECO:0007669"/>
    <property type="project" value="UniProtKB-UniRule"/>
</dbReference>
<dbReference type="EC" id="3.6.1.-" evidence="12"/>
<evidence type="ECO:0000256" key="3">
    <source>
        <dbReference type="ARBA" id="ARBA00022555"/>
    </source>
</evidence>
<dbReference type="AlphaFoldDB" id="A0A3M8SU45"/>
<dbReference type="CDD" id="cd03221">
    <property type="entry name" value="ABCF_EF-3"/>
    <property type="match status" value="2"/>
</dbReference>
<dbReference type="PANTHER" id="PTHR43858:SF1">
    <property type="entry name" value="ABC TRANSPORTER-RELATED PROTEIN"/>
    <property type="match status" value="1"/>
</dbReference>
<dbReference type="InterPro" id="IPR017871">
    <property type="entry name" value="ABC_transporter-like_CS"/>
</dbReference>
<dbReference type="InterPro" id="IPR032781">
    <property type="entry name" value="ABC_tran_Xtn"/>
</dbReference>
<evidence type="ECO:0000256" key="7">
    <source>
        <dbReference type="ARBA" id="ARBA00022801"/>
    </source>
</evidence>
<keyword evidence="6 12" id="KW-0547">Nucleotide-binding</keyword>
<dbReference type="GO" id="GO:0043022">
    <property type="term" value="F:ribosome binding"/>
    <property type="evidence" value="ECO:0007669"/>
    <property type="project" value="UniProtKB-UniRule"/>
</dbReference>
<dbReference type="HAMAP" id="MF_00847">
    <property type="entry name" value="EttA"/>
    <property type="match status" value="1"/>
</dbReference>
<keyword evidence="9 12" id="KW-0810">Translation regulation</keyword>
<keyword evidence="7 12" id="KW-0378">Hydrolase</keyword>
<evidence type="ECO:0000256" key="9">
    <source>
        <dbReference type="ARBA" id="ARBA00022845"/>
    </source>
</evidence>
<dbReference type="OrthoDB" id="9808609at2"/>
<dbReference type="Gene3D" id="3.40.50.300">
    <property type="entry name" value="P-loop containing nucleotide triphosphate hydrolases"/>
    <property type="match status" value="2"/>
</dbReference>
<dbReference type="FunFam" id="3.40.50.300:FF:000011">
    <property type="entry name" value="Putative ABC transporter ATP-binding component"/>
    <property type="match status" value="1"/>
</dbReference>
<keyword evidence="8 12" id="KW-0067">ATP-binding</keyword>
<dbReference type="FunFam" id="3.40.50.300:FF:000183">
    <property type="entry name" value="ABC transporter ATP-binding protein yjjK"/>
    <property type="match status" value="1"/>
</dbReference>
<reference evidence="14 15" key="1">
    <citation type="submission" date="2018-11" db="EMBL/GenBank/DDBJ databases">
        <title>Lysobacter cryohumiis sp. nov., isolated from soil in the Tianshan Mountains, Xinjiang, China.</title>
        <authorList>
            <person name="Luo Y."/>
            <person name="Sheng H."/>
        </authorList>
    </citation>
    <scope>NUCLEOTIDE SEQUENCE [LARGE SCALE GENOMIC DNA]</scope>
    <source>
        <strain evidence="14 15">ZS60</strain>
    </source>
</reference>
<dbReference type="InterPro" id="IPR027417">
    <property type="entry name" value="P-loop_NTPase"/>
</dbReference>
<keyword evidence="10 12" id="KW-0694">RNA-binding</keyword>
<evidence type="ECO:0000256" key="10">
    <source>
        <dbReference type="ARBA" id="ARBA00022884"/>
    </source>
</evidence>
<evidence type="ECO:0000256" key="5">
    <source>
        <dbReference type="ARBA" id="ARBA00022737"/>
    </source>
</evidence>
<comment type="caution">
    <text evidence="14">The sequence shown here is derived from an EMBL/GenBank/DDBJ whole genome shotgun (WGS) entry which is preliminary data.</text>
</comment>
<keyword evidence="15" id="KW-1185">Reference proteome</keyword>
<evidence type="ECO:0000256" key="12">
    <source>
        <dbReference type="HAMAP-Rule" id="MF_00847"/>
    </source>
</evidence>
<dbReference type="GO" id="GO:0000049">
    <property type="term" value="F:tRNA binding"/>
    <property type="evidence" value="ECO:0007669"/>
    <property type="project" value="UniProtKB-UniRule"/>
</dbReference>
<evidence type="ECO:0000256" key="1">
    <source>
        <dbReference type="ARBA" id="ARBA00005868"/>
    </source>
</evidence>
<evidence type="ECO:0000313" key="14">
    <source>
        <dbReference type="EMBL" id="RNF84313.1"/>
    </source>
</evidence>
<comment type="catalytic activity">
    <reaction evidence="12">
        <text>ATP + H2O = ADP + phosphate + H(+)</text>
        <dbReference type="Rhea" id="RHEA:13065"/>
        <dbReference type="ChEBI" id="CHEBI:15377"/>
        <dbReference type="ChEBI" id="CHEBI:15378"/>
        <dbReference type="ChEBI" id="CHEBI:30616"/>
        <dbReference type="ChEBI" id="CHEBI:43474"/>
        <dbReference type="ChEBI" id="CHEBI:456216"/>
    </reaction>
</comment>
<comment type="domain">
    <text evidence="12">The arm domain is inserted in the first ABC transporter domain. Probably contacts ribosomal protein L1.</text>
</comment>
<dbReference type="RefSeq" id="WP_123087499.1">
    <property type="nucleotide sequence ID" value="NZ_RIBS01000003.1"/>
</dbReference>
<sequence length="554" mass="61344">MSQYIYTMNGVSKTVPPKRQIIKDISLSFFPGAKIGLLGLNGAGKSTVLKIMAGVDTDFTGEARPATGIKVGYLAQEPQLDPEHTVRQAVEVGVGDVLSAQAALDKIYEAYADENADFDKLAAEQQRLEGILASGDAHTLEHQLEVAADALRLPPWEAVIGKLSGGEKRRVALCQLLLQKPDMLLLDEPTNHLDAESVEWLEQFLSRYTGTVVAVTHDRYFLENAAEWILELDRGRGIPWKGNYTAWLEQKSERLKQEENTEKARQKALAKELEWVRSNAKGGRSKGKARLARFEELNSVEYQRRNETNEIFIPPGERLGSSVIEFKNVSKSFGDRLLIDDLSFIIPPGAIVGIIGPNGAGKSTLFKMITGQEVPDKGEISKGPSTKIAYVDQSRDALTGNHNVFQEVSGGADILNINGVEIQSRAYIGRFNFKGQDQQKLVGALSGGERGRLHLAKTLLQGGNVLLLDEPSNDLDVETLRALEDALLEFPGCAVVISHDRWFLDRIATHILAFEGDSHVEYFQGNYREYEDDKKRRLGAEGAQPHRLRFKALK</sequence>
<keyword evidence="3 12" id="KW-0820">tRNA-binding</keyword>
<dbReference type="GO" id="GO:0045900">
    <property type="term" value="P:negative regulation of translational elongation"/>
    <property type="evidence" value="ECO:0007669"/>
    <property type="project" value="UniProtKB-UniRule"/>
</dbReference>
<dbReference type="GO" id="GO:0006412">
    <property type="term" value="P:translation"/>
    <property type="evidence" value="ECO:0007669"/>
    <property type="project" value="UniProtKB-KW"/>
</dbReference>
<comment type="subcellular location">
    <subcellularLocation>
        <location evidence="12">Cytoplasm</location>
    </subcellularLocation>
    <text evidence="12">Associates with ribosomes and polysomes.</text>
</comment>
<feature type="region of interest" description="Arm" evidence="12">
    <location>
        <begin position="95"/>
        <end position="139"/>
    </location>
</feature>
<dbReference type="PANTHER" id="PTHR43858">
    <property type="entry name" value="ENERGY-DEPENDENT TRANSLATIONAL THROTTLE PROTEIN ETTA"/>
    <property type="match status" value="1"/>
</dbReference>
<accession>A0A3M8SU45</accession>
<feature type="domain" description="ABC transporter" evidence="13">
    <location>
        <begin position="6"/>
        <end position="259"/>
    </location>
</feature>
<evidence type="ECO:0000256" key="6">
    <source>
        <dbReference type="ARBA" id="ARBA00022741"/>
    </source>
</evidence>